<keyword evidence="1" id="KW-0812">Transmembrane</keyword>
<sequence>MDEESPHAELPENVIRFSMRTLLIALTVLAIGMAIATPLFRFLTPGQQLSTAILIGFTTLSTIANLFVRSMTYKNARKKYPNAIFLLKQSFGIQHILFHIFFLFFLSGYWQIFLSNKPPEDHYLRMAFWGTFIGYSLSSYLTGSTHLVSLQEDGVRFYKQTFTQIPKQTVPWAYIRDVEREPYRHGFRLKRLDGDIRVKIPEYQREKVLAFIKEKTGHELQPSP</sequence>
<dbReference type="Proteomes" id="UP000319852">
    <property type="component" value="Chromosome"/>
</dbReference>
<dbReference type="RefSeq" id="WP_145057470.1">
    <property type="nucleotide sequence ID" value="NZ_CP036263.1"/>
</dbReference>
<evidence type="ECO:0000313" key="3">
    <source>
        <dbReference type="Proteomes" id="UP000319852"/>
    </source>
</evidence>
<feature type="transmembrane region" description="Helical" evidence="1">
    <location>
        <begin position="49"/>
        <end position="68"/>
    </location>
</feature>
<protein>
    <submittedName>
        <fullName evidence="2">Uncharacterized protein</fullName>
    </submittedName>
</protein>
<keyword evidence="1" id="KW-1133">Transmembrane helix</keyword>
<evidence type="ECO:0000313" key="2">
    <source>
        <dbReference type="EMBL" id="QDS97247.1"/>
    </source>
</evidence>
<proteinExistence type="predicted"/>
<accession>A0A517MR32</accession>
<keyword evidence="3" id="KW-1185">Reference proteome</keyword>
<reference evidence="2 3" key="1">
    <citation type="submission" date="2019-02" db="EMBL/GenBank/DDBJ databases">
        <title>Deep-cultivation of Planctomycetes and their phenomic and genomic characterization uncovers novel biology.</title>
        <authorList>
            <person name="Wiegand S."/>
            <person name="Jogler M."/>
            <person name="Boedeker C."/>
            <person name="Pinto D."/>
            <person name="Vollmers J."/>
            <person name="Rivas-Marin E."/>
            <person name="Kohn T."/>
            <person name="Peeters S.H."/>
            <person name="Heuer A."/>
            <person name="Rast P."/>
            <person name="Oberbeckmann S."/>
            <person name="Bunk B."/>
            <person name="Jeske O."/>
            <person name="Meyerdierks A."/>
            <person name="Storesund J.E."/>
            <person name="Kallscheuer N."/>
            <person name="Luecker S."/>
            <person name="Lage O.M."/>
            <person name="Pohl T."/>
            <person name="Merkel B.J."/>
            <person name="Hornburger P."/>
            <person name="Mueller R.-W."/>
            <person name="Bruemmer F."/>
            <person name="Labrenz M."/>
            <person name="Spormann A.M."/>
            <person name="Op den Camp H."/>
            <person name="Overmann J."/>
            <person name="Amann R."/>
            <person name="Jetten M.S.M."/>
            <person name="Mascher T."/>
            <person name="Medema M.H."/>
            <person name="Devos D.P."/>
            <person name="Kaster A.-K."/>
            <person name="Ovreas L."/>
            <person name="Rohde M."/>
            <person name="Galperin M.Y."/>
            <person name="Jogler C."/>
        </authorList>
    </citation>
    <scope>NUCLEOTIDE SEQUENCE [LARGE SCALE GENOMIC DNA]</scope>
    <source>
        <strain evidence="2 3">HG15A2</strain>
    </source>
</reference>
<feature type="transmembrane region" description="Helical" evidence="1">
    <location>
        <begin position="126"/>
        <end position="150"/>
    </location>
</feature>
<feature type="transmembrane region" description="Helical" evidence="1">
    <location>
        <begin position="21"/>
        <end position="43"/>
    </location>
</feature>
<name>A0A517MR32_9BACT</name>
<keyword evidence="1" id="KW-0472">Membrane</keyword>
<dbReference type="EMBL" id="CP036263">
    <property type="protein sequence ID" value="QDS97247.1"/>
    <property type="molecule type" value="Genomic_DNA"/>
</dbReference>
<dbReference type="AlphaFoldDB" id="A0A517MR32"/>
<gene>
    <name evidence="2" type="ORF">HG15A2_05080</name>
</gene>
<organism evidence="2 3">
    <name type="scientific">Adhaeretor mobilis</name>
    <dbReference type="NCBI Taxonomy" id="1930276"/>
    <lineage>
        <taxon>Bacteria</taxon>
        <taxon>Pseudomonadati</taxon>
        <taxon>Planctomycetota</taxon>
        <taxon>Planctomycetia</taxon>
        <taxon>Pirellulales</taxon>
        <taxon>Lacipirellulaceae</taxon>
        <taxon>Adhaeretor</taxon>
    </lineage>
</organism>
<evidence type="ECO:0000256" key="1">
    <source>
        <dbReference type="SAM" id="Phobius"/>
    </source>
</evidence>
<feature type="transmembrane region" description="Helical" evidence="1">
    <location>
        <begin position="96"/>
        <end position="114"/>
    </location>
</feature>
<dbReference type="KEGG" id="amob:HG15A2_05080"/>